<dbReference type="WBParaSite" id="PS1159_v2.g21630.t1">
    <property type="protein sequence ID" value="PS1159_v2.g21630.t1"/>
    <property type="gene ID" value="PS1159_v2.g21630"/>
</dbReference>
<accession>A0AC35FX01</accession>
<dbReference type="Proteomes" id="UP000887580">
    <property type="component" value="Unplaced"/>
</dbReference>
<sequence length="400" mass="45187">MDSVTVESELTTTEETSPIPTPLFSDYVEMAYLGLVLLIGVPINIHILFKLLKQKEKTALYSVKRGFLILKIHLNISDTLILFVNAGGKLGWLITYEWKGGEEMCRAFKYVSIGTLYLSSNIVVCIALDRLRTVLSARQLRRENSVLPTKIIVVLAWLLALVSSLPQYFAFQSFDVLQFSTNKDSKNWYQCTDIWTVNDHLIEMGVKNATDTFPFTEITKNFHELFHLFMVFYGPLIVMAVCYFIIAVKLTKYSKGNPHSAGGEANGGRSKYLKPSIALDLDETSEISRISLDSAYGDLKHGKLTLLQFLKKEFSYCICFVSPNSKLTTSSKEMQLPRVQSRNIIHEDDPISTTSFGGGSASTNLFTWTPLLQNKKLGNESRSPSFNNRIQRLTLRRDTL</sequence>
<evidence type="ECO:0000313" key="2">
    <source>
        <dbReference type="WBParaSite" id="PS1159_v2.g21630.t1"/>
    </source>
</evidence>
<proteinExistence type="predicted"/>
<protein>
    <submittedName>
        <fullName evidence="2">G-protein coupled receptors family 1 profile domain-containing protein</fullName>
    </submittedName>
</protein>
<evidence type="ECO:0000313" key="1">
    <source>
        <dbReference type="Proteomes" id="UP000887580"/>
    </source>
</evidence>
<reference evidence="2" key="1">
    <citation type="submission" date="2022-11" db="UniProtKB">
        <authorList>
            <consortium name="WormBaseParasite"/>
        </authorList>
    </citation>
    <scope>IDENTIFICATION</scope>
</reference>
<organism evidence="1 2">
    <name type="scientific">Panagrolaimus sp. PS1159</name>
    <dbReference type="NCBI Taxonomy" id="55785"/>
    <lineage>
        <taxon>Eukaryota</taxon>
        <taxon>Metazoa</taxon>
        <taxon>Ecdysozoa</taxon>
        <taxon>Nematoda</taxon>
        <taxon>Chromadorea</taxon>
        <taxon>Rhabditida</taxon>
        <taxon>Tylenchina</taxon>
        <taxon>Panagrolaimomorpha</taxon>
        <taxon>Panagrolaimoidea</taxon>
        <taxon>Panagrolaimidae</taxon>
        <taxon>Panagrolaimus</taxon>
    </lineage>
</organism>
<name>A0AC35FX01_9BILA</name>